<comment type="function">
    <text evidence="10">Mediates both low-affinity uptake and efflux of sugar across the plasma membrane.</text>
</comment>
<evidence type="ECO:0000256" key="6">
    <source>
        <dbReference type="ARBA" id="ARBA00022692"/>
    </source>
</evidence>
<name>A0A0K0M7D3_PINTB</name>
<sequence>MAMGDMIRTVLGIIGNIISLCLFLSPAATFYNIWKWKSTRKYSGIPYVATLLNCMLWVFYGIPIVHPNSILVVTINGTGVFLEVIYVTMFVIYCSKDSRPRVLKMLAVAAVFFAAVVVLTLTLAHTHEKRSLIVGLLCVVFGTCMYAAPLAAIRNVVRTKSVKYMPFSLSLASFANGAIWMAYACIHFDIFVTLILYGIYYRSTIWNEEEEMGVGKIEDQTGSETGDMSEQQKKALQEDDDKNSIGHIHV</sequence>
<dbReference type="EMBL" id="KJ711121">
    <property type="protein sequence ID" value="AJP06366.1"/>
    <property type="molecule type" value="mRNA"/>
</dbReference>
<proteinExistence type="evidence at transcript level"/>
<evidence type="ECO:0000256" key="5">
    <source>
        <dbReference type="ARBA" id="ARBA00022597"/>
    </source>
</evidence>
<accession>A0A0K0M7D3</accession>
<keyword evidence="4" id="KW-1003">Cell membrane</keyword>
<organism evidence="13">
    <name type="scientific">Pinus tabuliformis</name>
    <name type="common">Chinese red pine</name>
    <name type="synonym">Pinus leucosperma</name>
    <dbReference type="NCBI Taxonomy" id="88731"/>
    <lineage>
        <taxon>Eukaryota</taxon>
        <taxon>Viridiplantae</taxon>
        <taxon>Streptophyta</taxon>
        <taxon>Embryophyta</taxon>
        <taxon>Tracheophyta</taxon>
        <taxon>Spermatophyta</taxon>
        <taxon>Pinopsida</taxon>
        <taxon>Pinidae</taxon>
        <taxon>Conifers I</taxon>
        <taxon>Pinales</taxon>
        <taxon>Pinaceae</taxon>
        <taxon>Pinus</taxon>
        <taxon>Pinus subgen. Pinus</taxon>
    </lineage>
</organism>
<keyword evidence="5 11" id="KW-0762">Sugar transport</keyword>
<evidence type="ECO:0000256" key="3">
    <source>
        <dbReference type="ARBA" id="ARBA00022448"/>
    </source>
</evidence>
<feature type="transmembrane region" description="Helical" evidence="11">
    <location>
        <begin position="45"/>
        <end position="64"/>
    </location>
</feature>
<keyword evidence="3 11" id="KW-0813">Transport</keyword>
<feature type="region of interest" description="Disordered" evidence="12">
    <location>
        <begin position="219"/>
        <end position="250"/>
    </location>
</feature>
<evidence type="ECO:0000256" key="1">
    <source>
        <dbReference type="ARBA" id="ARBA00004651"/>
    </source>
</evidence>
<dbReference type="GO" id="GO:0005886">
    <property type="term" value="C:plasma membrane"/>
    <property type="evidence" value="ECO:0007669"/>
    <property type="project" value="UniProtKB-SubCell"/>
</dbReference>
<feature type="compositionally biased region" description="Polar residues" evidence="12">
    <location>
        <begin position="220"/>
        <end position="229"/>
    </location>
</feature>
<keyword evidence="9 11" id="KW-0472">Membrane</keyword>
<dbReference type="AlphaFoldDB" id="A0A0K0M7D3"/>
<evidence type="ECO:0000256" key="7">
    <source>
        <dbReference type="ARBA" id="ARBA00022737"/>
    </source>
</evidence>
<dbReference type="Pfam" id="PF03083">
    <property type="entry name" value="MtN3_slv"/>
    <property type="match status" value="2"/>
</dbReference>
<keyword evidence="8 11" id="KW-1133">Transmembrane helix</keyword>
<dbReference type="Gene3D" id="1.20.1280.290">
    <property type="match status" value="2"/>
</dbReference>
<feature type="transmembrane region" description="Helical" evidence="11">
    <location>
        <begin position="105"/>
        <end position="126"/>
    </location>
</feature>
<dbReference type="FunFam" id="1.20.1280.290:FF:000001">
    <property type="entry name" value="Bidirectional sugar transporter SWEET"/>
    <property type="match status" value="1"/>
</dbReference>
<dbReference type="GO" id="GO:0051119">
    <property type="term" value="F:sugar transmembrane transporter activity"/>
    <property type="evidence" value="ECO:0007669"/>
    <property type="project" value="InterPro"/>
</dbReference>
<dbReference type="PANTHER" id="PTHR10791:SF30">
    <property type="entry name" value="SUGAR TRANSPORTER SWEET1"/>
    <property type="match status" value="1"/>
</dbReference>
<reference evidence="13" key="1">
    <citation type="submission" date="2014-04" db="EMBL/GenBank/DDBJ databases">
        <title>The genes involved in the male and female cone development in Pinus tabuliformis.</title>
        <authorList>
            <person name="Niu S."/>
            <person name="Li W."/>
            <person name="Chen X."/>
        </authorList>
    </citation>
    <scope>NUCLEOTIDE SEQUENCE</scope>
</reference>
<evidence type="ECO:0000256" key="8">
    <source>
        <dbReference type="ARBA" id="ARBA00022989"/>
    </source>
</evidence>
<dbReference type="InterPro" id="IPR004316">
    <property type="entry name" value="SWEET_rpt"/>
</dbReference>
<evidence type="ECO:0000256" key="2">
    <source>
        <dbReference type="ARBA" id="ARBA00007809"/>
    </source>
</evidence>
<comment type="similarity">
    <text evidence="2 11">Belongs to the SWEET sugar transporter family.</text>
</comment>
<comment type="subcellular location">
    <subcellularLocation>
        <location evidence="1">Cell membrane</location>
        <topology evidence="1">Multi-pass membrane protein</topology>
    </subcellularLocation>
</comment>
<keyword evidence="6 11" id="KW-0812">Transmembrane</keyword>
<keyword evidence="7" id="KW-0677">Repeat</keyword>
<protein>
    <recommendedName>
        <fullName evidence="11">Bidirectional sugar transporter SWEET</fullName>
    </recommendedName>
</protein>
<comment type="caution">
    <text evidence="11">Lacks conserved residue(s) required for the propagation of feature annotation.</text>
</comment>
<evidence type="ECO:0000256" key="4">
    <source>
        <dbReference type="ARBA" id="ARBA00022475"/>
    </source>
</evidence>
<feature type="transmembrane region" description="Helical" evidence="11">
    <location>
        <begin position="70"/>
        <end position="93"/>
    </location>
</feature>
<dbReference type="PANTHER" id="PTHR10791">
    <property type="entry name" value="RAG1-ACTIVATING PROTEIN 1"/>
    <property type="match status" value="1"/>
</dbReference>
<evidence type="ECO:0000313" key="13">
    <source>
        <dbReference type="EMBL" id="AJP06366.1"/>
    </source>
</evidence>
<feature type="transmembrane region" description="Helical" evidence="11">
    <location>
        <begin position="132"/>
        <end position="157"/>
    </location>
</feature>
<feature type="transmembrane region" description="Helical" evidence="11">
    <location>
        <begin position="6"/>
        <end position="33"/>
    </location>
</feature>
<feature type="transmembrane region" description="Helical" evidence="11">
    <location>
        <begin position="178"/>
        <end position="200"/>
    </location>
</feature>
<evidence type="ECO:0000256" key="9">
    <source>
        <dbReference type="ARBA" id="ARBA00023136"/>
    </source>
</evidence>
<evidence type="ECO:0000256" key="12">
    <source>
        <dbReference type="SAM" id="MobiDB-lite"/>
    </source>
</evidence>
<comment type="function">
    <text evidence="11">Mediates both low-affinity uptake and efflux of sugar across the membrane.</text>
</comment>
<evidence type="ECO:0000256" key="11">
    <source>
        <dbReference type="RuleBase" id="RU910715"/>
    </source>
</evidence>
<evidence type="ECO:0000256" key="10">
    <source>
        <dbReference type="ARBA" id="ARBA00037238"/>
    </source>
</evidence>
<dbReference type="InterPro" id="IPR047664">
    <property type="entry name" value="SWEET"/>
</dbReference>